<dbReference type="AlphaFoldDB" id="A0A1V5SWG5"/>
<evidence type="ECO:0000256" key="1">
    <source>
        <dbReference type="ARBA" id="ARBA00001974"/>
    </source>
</evidence>
<feature type="domain" description="FAD-binding PCMH-type" evidence="5">
    <location>
        <begin position="44"/>
        <end position="223"/>
    </location>
</feature>
<dbReference type="GO" id="GO:0071949">
    <property type="term" value="F:FAD binding"/>
    <property type="evidence" value="ECO:0007669"/>
    <property type="project" value="InterPro"/>
</dbReference>
<dbReference type="Gene3D" id="3.30.43.10">
    <property type="entry name" value="Uridine Diphospho-n-acetylenolpyruvylglucosamine Reductase, domain 2"/>
    <property type="match status" value="1"/>
</dbReference>
<organism evidence="6">
    <name type="scientific">Candidatus Atribacter allofermentans</name>
    <dbReference type="NCBI Taxonomy" id="1852833"/>
    <lineage>
        <taxon>Bacteria</taxon>
        <taxon>Pseudomonadati</taxon>
        <taxon>Atribacterota</taxon>
        <taxon>Atribacteria</taxon>
        <taxon>Atribacterales</taxon>
        <taxon>Atribacteraceae</taxon>
        <taxon>Atribacter</taxon>
    </lineage>
</organism>
<dbReference type="EC" id="1.-.-.-" evidence="6"/>
<dbReference type="SUPFAM" id="SSF55103">
    <property type="entry name" value="FAD-linked oxidases, C-terminal domain"/>
    <property type="match status" value="1"/>
</dbReference>
<dbReference type="PANTHER" id="PTHR42934:SF2">
    <property type="entry name" value="GLYCOLATE OXIDASE SUBUNIT GLCD"/>
    <property type="match status" value="1"/>
</dbReference>
<dbReference type="EMBL" id="MWBQ01000064">
    <property type="protein sequence ID" value="OQA58876.1"/>
    <property type="molecule type" value="Genomic_DNA"/>
</dbReference>
<proteinExistence type="predicted"/>
<dbReference type="GO" id="GO:0016491">
    <property type="term" value="F:oxidoreductase activity"/>
    <property type="evidence" value="ECO:0007669"/>
    <property type="project" value="UniProtKB-KW"/>
</dbReference>
<name>A0A1V5SWG5_9BACT</name>
<evidence type="ECO:0000313" key="6">
    <source>
        <dbReference type="EMBL" id="OQA58876.1"/>
    </source>
</evidence>
<dbReference type="Gene3D" id="3.30.465.10">
    <property type="match status" value="1"/>
</dbReference>
<dbReference type="InterPro" id="IPR016167">
    <property type="entry name" value="FAD-bd_PCMH_sub1"/>
</dbReference>
<dbReference type="InterPro" id="IPR016164">
    <property type="entry name" value="FAD-linked_Oxase-like_C"/>
</dbReference>
<reference evidence="6" key="1">
    <citation type="submission" date="2017-02" db="EMBL/GenBank/DDBJ databases">
        <title>Delving into the versatile metabolic prowess of the omnipresent phylum Bacteroidetes.</title>
        <authorList>
            <person name="Nobu M.K."/>
            <person name="Mei R."/>
            <person name="Narihiro T."/>
            <person name="Kuroda K."/>
            <person name="Liu W.-T."/>
        </authorList>
    </citation>
    <scope>NUCLEOTIDE SEQUENCE</scope>
    <source>
        <strain evidence="6">ADurb.Bin276</strain>
    </source>
</reference>
<keyword evidence="4 6" id="KW-0560">Oxidoreductase</keyword>
<accession>A0A1V5SWG5</accession>
<sequence length="471" mass="52797">MNQFKPINDQDIQYFKTIIGEQFVSGDPEVLKNYSKDETPDETLRLLPEVVIKPTTNKEIQLITRYCFEKNIAITPRGAGSGLSGGSIPAYGGVVLSLERMNRILEIDIENLIVVVEPGVITNDINRQLKSYGLFYAGYPMSLETCQIGGNVAENAGGGKAVKYGVTGHYVRGVEFVTASGDLVHFGGKIYKDVSAYDIVHLMVGSEGTLGIITKIYLKVIPLPRERIVLLAPFDDVNQALRLPVILLKEMAVVPTSLEFMNHESLDFTYNYCNRSYPFPEAKSHILVEIDGDDEDRVFSLSEKIGNRLFDMGAKEVYMADNSVLIEEIWKMRRAVPEAIHLALPLEMNEDISLPIQKIGDLLLIVEKLSQQYHLFSPVYGHIGDGNLHVTLAPKRKKDWRKDEPVIRKTFYGKVKELGGVLSGEHGVGLKRKNYLSQFYSLEEINLMRNIKKAFDPKGILNPGKIFPDSE</sequence>
<dbReference type="Gene3D" id="3.30.70.2740">
    <property type="match status" value="1"/>
</dbReference>
<dbReference type="InterPro" id="IPR051914">
    <property type="entry name" value="FAD-linked_OxidoTrans_Type4"/>
</dbReference>
<comment type="cofactor">
    <cofactor evidence="1">
        <name>FAD</name>
        <dbReference type="ChEBI" id="CHEBI:57692"/>
    </cofactor>
</comment>
<comment type="caution">
    <text evidence="6">The sequence shown here is derived from an EMBL/GenBank/DDBJ whole genome shotgun (WGS) entry which is preliminary data.</text>
</comment>
<evidence type="ECO:0000259" key="5">
    <source>
        <dbReference type="PROSITE" id="PS51387"/>
    </source>
</evidence>
<gene>
    <name evidence="6" type="ORF">BWY41_00950</name>
</gene>
<dbReference type="Gene3D" id="1.10.45.10">
    <property type="entry name" value="Vanillyl-alcohol Oxidase, Chain A, domain 4"/>
    <property type="match status" value="1"/>
</dbReference>
<dbReference type="InterPro" id="IPR006094">
    <property type="entry name" value="Oxid_FAD_bind_N"/>
</dbReference>
<dbReference type="Pfam" id="PF01565">
    <property type="entry name" value="FAD_binding_4"/>
    <property type="match status" value="1"/>
</dbReference>
<dbReference type="InterPro" id="IPR016166">
    <property type="entry name" value="FAD-bd_PCMH"/>
</dbReference>
<dbReference type="InterPro" id="IPR036318">
    <property type="entry name" value="FAD-bd_PCMH-like_sf"/>
</dbReference>
<dbReference type="InterPro" id="IPR016171">
    <property type="entry name" value="Vanillyl_alc_oxidase_C-sub2"/>
</dbReference>
<protein>
    <submittedName>
        <fullName evidence="6">Putative FAD-linked oxidoreductase</fullName>
        <ecNumber evidence="6">1.-.-.-</ecNumber>
    </submittedName>
</protein>
<keyword evidence="2" id="KW-0285">Flavoprotein</keyword>
<dbReference type="PROSITE" id="PS51387">
    <property type="entry name" value="FAD_PCMH"/>
    <property type="match status" value="1"/>
</dbReference>
<dbReference type="InterPro" id="IPR004113">
    <property type="entry name" value="FAD-bd_oxidored_4_C"/>
</dbReference>
<keyword evidence="3" id="KW-0274">FAD</keyword>
<evidence type="ECO:0000256" key="3">
    <source>
        <dbReference type="ARBA" id="ARBA00022827"/>
    </source>
</evidence>
<dbReference type="InterPro" id="IPR016169">
    <property type="entry name" value="FAD-bd_PCMH_sub2"/>
</dbReference>
<dbReference type="PANTHER" id="PTHR42934">
    <property type="entry name" value="GLYCOLATE OXIDASE SUBUNIT GLCD"/>
    <property type="match status" value="1"/>
</dbReference>
<evidence type="ECO:0000256" key="2">
    <source>
        <dbReference type="ARBA" id="ARBA00022630"/>
    </source>
</evidence>
<dbReference type="Proteomes" id="UP000485569">
    <property type="component" value="Unassembled WGS sequence"/>
</dbReference>
<dbReference type="FunFam" id="1.10.45.10:FF:000001">
    <property type="entry name" value="D-lactate dehydrogenase mitochondrial"/>
    <property type="match status" value="1"/>
</dbReference>
<evidence type="ECO:0000256" key="4">
    <source>
        <dbReference type="ARBA" id="ARBA00023002"/>
    </source>
</evidence>
<dbReference type="SUPFAM" id="SSF56176">
    <property type="entry name" value="FAD-binding/transporter-associated domain-like"/>
    <property type="match status" value="1"/>
</dbReference>
<dbReference type="Pfam" id="PF02913">
    <property type="entry name" value="FAD-oxidase_C"/>
    <property type="match status" value="1"/>
</dbReference>
<dbReference type="Gene3D" id="3.30.70.2190">
    <property type="match status" value="1"/>
</dbReference>